<dbReference type="Proteomes" id="UP000299084">
    <property type="component" value="Unassembled WGS sequence"/>
</dbReference>
<proteinExistence type="inferred from homology"/>
<dbReference type="EMBL" id="JWIN03000071">
    <property type="protein sequence ID" value="KAB1251971.1"/>
    <property type="molecule type" value="Genomic_DNA"/>
</dbReference>
<keyword evidence="3" id="KW-0687">Ribonucleoprotein</keyword>
<accession>A0A5N4BZC2</accession>
<dbReference type="GO" id="GO:0005762">
    <property type="term" value="C:mitochondrial large ribosomal subunit"/>
    <property type="evidence" value="ECO:0007669"/>
    <property type="project" value="TreeGrafter"/>
</dbReference>
<organism evidence="6 7">
    <name type="scientific">Camelus dromedarius</name>
    <name type="common">Dromedary</name>
    <name type="synonym">Arabian camel</name>
    <dbReference type="NCBI Taxonomy" id="9838"/>
    <lineage>
        <taxon>Eukaryota</taxon>
        <taxon>Metazoa</taxon>
        <taxon>Chordata</taxon>
        <taxon>Craniata</taxon>
        <taxon>Vertebrata</taxon>
        <taxon>Euteleostomi</taxon>
        <taxon>Mammalia</taxon>
        <taxon>Eutheria</taxon>
        <taxon>Laurasiatheria</taxon>
        <taxon>Artiodactyla</taxon>
        <taxon>Tylopoda</taxon>
        <taxon>Camelidae</taxon>
        <taxon>Camelus</taxon>
    </lineage>
</organism>
<dbReference type="AlphaFoldDB" id="A0A5N4BZC2"/>
<dbReference type="PANTHER" id="PTHR12059:SF5">
    <property type="entry name" value="LARGE RIBOSOMAL SUBUNIT PROTEIN UL23M"/>
    <property type="match status" value="1"/>
</dbReference>
<dbReference type="PANTHER" id="PTHR12059">
    <property type="entry name" value="RIBOSOMAL PROTEIN L23-RELATED"/>
    <property type="match status" value="1"/>
</dbReference>
<evidence type="ECO:0000256" key="1">
    <source>
        <dbReference type="ARBA" id="ARBA00006700"/>
    </source>
</evidence>
<evidence type="ECO:0000256" key="2">
    <source>
        <dbReference type="ARBA" id="ARBA00022980"/>
    </source>
</evidence>
<dbReference type="InterPro" id="IPR012678">
    <property type="entry name" value="Ribosomal_uL23/eL15/eS24_sf"/>
</dbReference>
<dbReference type="SUPFAM" id="SSF54189">
    <property type="entry name" value="Ribosomal proteins S24e, L23 and L15e"/>
    <property type="match status" value="1"/>
</dbReference>
<comment type="caution">
    <text evidence="6">The sequence shown here is derived from an EMBL/GenBank/DDBJ whole genome shotgun (WGS) entry which is preliminary data.</text>
</comment>
<dbReference type="STRING" id="9838.ENSCDRP00005008937"/>
<reference evidence="6 7" key="1">
    <citation type="journal article" date="2019" name="Mol. Ecol. Resour.">
        <title>Improving Illumina assemblies with Hi-C and long reads: an example with the North African dromedary.</title>
        <authorList>
            <person name="Elbers J.P."/>
            <person name="Rogers M.F."/>
            <person name="Perelman P.L."/>
            <person name="Proskuryakova A.A."/>
            <person name="Serdyukova N.A."/>
            <person name="Johnson W.E."/>
            <person name="Horin P."/>
            <person name="Corander J."/>
            <person name="Murphy D."/>
            <person name="Burger P.A."/>
        </authorList>
    </citation>
    <scope>NUCLEOTIDE SEQUENCE [LARGE SCALE GENOMIC DNA]</scope>
    <source>
        <strain evidence="6">Drom800</strain>
        <tissue evidence="6">Blood</tissue>
    </source>
</reference>
<gene>
    <name evidence="6" type="ORF">Cadr_000030752</name>
</gene>
<comment type="similarity">
    <text evidence="1">Belongs to the universal ribosomal protein uL23 family.</text>
</comment>
<dbReference type="InterPro" id="IPR012677">
    <property type="entry name" value="Nucleotide-bd_a/b_plait_sf"/>
</dbReference>
<dbReference type="InterPro" id="IPR013025">
    <property type="entry name" value="Ribosomal_uL23-like"/>
</dbReference>
<evidence type="ECO:0000256" key="5">
    <source>
        <dbReference type="ARBA" id="ARBA00041375"/>
    </source>
</evidence>
<dbReference type="Gene3D" id="3.30.70.330">
    <property type="match status" value="1"/>
</dbReference>
<evidence type="ECO:0000313" key="6">
    <source>
        <dbReference type="EMBL" id="KAB1251971.1"/>
    </source>
</evidence>
<dbReference type="GO" id="GO:0003735">
    <property type="term" value="F:structural constituent of ribosome"/>
    <property type="evidence" value="ECO:0007669"/>
    <property type="project" value="InterPro"/>
</dbReference>
<keyword evidence="2 6" id="KW-0689">Ribosomal protein</keyword>
<keyword evidence="7" id="KW-1185">Reference proteome</keyword>
<evidence type="ECO:0000256" key="3">
    <source>
        <dbReference type="ARBA" id="ARBA00023274"/>
    </source>
</evidence>
<protein>
    <recommendedName>
        <fullName evidence="4">Large ribosomal subunit protein uL23m</fullName>
    </recommendedName>
    <alternativeName>
        <fullName evidence="5">39S ribosomal protein L23, mitochondrial</fullName>
    </alternativeName>
</protein>
<name>A0A5N4BZC2_CAMDR</name>
<evidence type="ECO:0000313" key="7">
    <source>
        <dbReference type="Proteomes" id="UP000299084"/>
    </source>
</evidence>
<sequence length="95" mass="11361">MLCSLYQLVNPRLHVFHINFFIWQVQPSLAQPEDTVQFWVPMEMTRMDLRNYLQRIYHMPLATIQLVHGQTFTFTDLFPEKKSPECSSKDDDIQD</sequence>
<evidence type="ECO:0000256" key="4">
    <source>
        <dbReference type="ARBA" id="ARBA00039977"/>
    </source>
</evidence>
<dbReference type="GO" id="GO:0032543">
    <property type="term" value="P:mitochondrial translation"/>
    <property type="evidence" value="ECO:0007669"/>
    <property type="project" value="TreeGrafter"/>
</dbReference>